<feature type="region of interest" description="Disordered" evidence="2">
    <location>
        <begin position="1"/>
        <end position="58"/>
    </location>
</feature>
<dbReference type="EMBL" id="JAQJAE010000006">
    <property type="protein sequence ID" value="KAJ5588744.1"/>
    <property type="molecule type" value="Genomic_DNA"/>
</dbReference>
<dbReference type="RefSeq" id="XP_056747763.1">
    <property type="nucleotide sequence ID" value="XM_056902476.1"/>
</dbReference>
<organism evidence="3 4">
    <name type="scientific">Penicillium hordei</name>
    <dbReference type="NCBI Taxonomy" id="40994"/>
    <lineage>
        <taxon>Eukaryota</taxon>
        <taxon>Fungi</taxon>
        <taxon>Dikarya</taxon>
        <taxon>Ascomycota</taxon>
        <taxon>Pezizomycotina</taxon>
        <taxon>Eurotiomycetes</taxon>
        <taxon>Eurotiomycetidae</taxon>
        <taxon>Eurotiales</taxon>
        <taxon>Aspergillaceae</taxon>
        <taxon>Penicillium</taxon>
    </lineage>
</organism>
<dbReference type="AlphaFoldDB" id="A0AAD6DN70"/>
<reference evidence="3" key="1">
    <citation type="journal article" date="2023" name="IMA Fungus">
        <title>Comparative genomic study of the Penicillium genus elucidates a diverse pangenome and 15 lateral gene transfer events.</title>
        <authorList>
            <person name="Petersen C."/>
            <person name="Sorensen T."/>
            <person name="Nielsen M.R."/>
            <person name="Sondergaard T.E."/>
            <person name="Sorensen J.L."/>
            <person name="Fitzpatrick D.A."/>
            <person name="Frisvad J.C."/>
            <person name="Nielsen K.L."/>
        </authorList>
    </citation>
    <scope>NUCLEOTIDE SEQUENCE</scope>
    <source>
        <strain evidence="3">IBT 12815</strain>
    </source>
</reference>
<feature type="coiled-coil region" evidence="1">
    <location>
        <begin position="69"/>
        <end position="117"/>
    </location>
</feature>
<feature type="non-terminal residue" evidence="3">
    <location>
        <position position="141"/>
    </location>
</feature>
<comment type="caution">
    <text evidence="3">The sequence shown here is derived from an EMBL/GenBank/DDBJ whole genome shotgun (WGS) entry which is preliminary data.</text>
</comment>
<sequence length="141" mass="16246">MTSSERTIIIDDDELPPSWRPTDSQAQITSPCISLQIPIPPSDATSGSTKPSSKRRRVSRTLDTLDTCLRKLRNTVDQKDQEIEMLGQKLEDRDQEVEKLQKQVQELLLQEEELSQRRILECKICLEQSDGWKLRLCGHML</sequence>
<protein>
    <submittedName>
        <fullName evidence="3">Uncharacterized protein</fullName>
    </submittedName>
</protein>
<dbReference type="Proteomes" id="UP001213799">
    <property type="component" value="Unassembled WGS sequence"/>
</dbReference>
<dbReference type="GeneID" id="81592718"/>
<keyword evidence="1" id="KW-0175">Coiled coil</keyword>
<name>A0AAD6DN70_9EURO</name>
<evidence type="ECO:0000313" key="4">
    <source>
        <dbReference type="Proteomes" id="UP001213799"/>
    </source>
</evidence>
<evidence type="ECO:0000256" key="1">
    <source>
        <dbReference type="SAM" id="Coils"/>
    </source>
</evidence>
<keyword evidence="4" id="KW-1185">Reference proteome</keyword>
<proteinExistence type="predicted"/>
<gene>
    <name evidence="3" type="ORF">N7537_011422</name>
</gene>
<reference evidence="3" key="2">
    <citation type="submission" date="2023-01" db="EMBL/GenBank/DDBJ databases">
        <authorList>
            <person name="Petersen C."/>
        </authorList>
    </citation>
    <scope>NUCLEOTIDE SEQUENCE</scope>
    <source>
        <strain evidence="3">IBT 12815</strain>
    </source>
</reference>
<evidence type="ECO:0000313" key="3">
    <source>
        <dbReference type="EMBL" id="KAJ5588744.1"/>
    </source>
</evidence>
<dbReference type="Gene3D" id="1.20.5.300">
    <property type="match status" value="1"/>
</dbReference>
<feature type="compositionally biased region" description="Polar residues" evidence="2">
    <location>
        <begin position="21"/>
        <end position="33"/>
    </location>
</feature>
<evidence type="ECO:0000256" key="2">
    <source>
        <dbReference type="SAM" id="MobiDB-lite"/>
    </source>
</evidence>
<accession>A0AAD6DN70</accession>